<feature type="compositionally biased region" description="Basic and acidic residues" evidence="1">
    <location>
        <begin position="68"/>
        <end position="84"/>
    </location>
</feature>
<feature type="compositionally biased region" description="Basic and acidic residues" evidence="1">
    <location>
        <begin position="356"/>
        <end position="366"/>
    </location>
</feature>
<feature type="compositionally biased region" description="Low complexity" evidence="1">
    <location>
        <begin position="1004"/>
        <end position="1018"/>
    </location>
</feature>
<protein>
    <submittedName>
        <fullName evidence="2">Uncharacterized protein</fullName>
    </submittedName>
</protein>
<evidence type="ECO:0000256" key="1">
    <source>
        <dbReference type="SAM" id="MobiDB-lite"/>
    </source>
</evidence>
<dbReference type="VEuPathDB" id="CryptoDB:Cvel_7714"/>
<feature type="compositionally biased region" description="Basic and acidic residues" evidence="1">
    <location>
        <begin position="1106"/>
        <end position="1137"/>
    </location>
</feature>
<sequence>MVMIPVAWACRETVAFFGFGGNSTETATEKEQRGGGMFAPLSLSGIQKALERWMQRGETSGEAEEEADEKKKKEKEKGKGGSGLRGERVVAVRILGPSGLVSDQTATILARRAGLTEWRGVNDIALGTFWELVKRYYSERGFLYSQLSSEIPALVKKVDLTARSSSKASRSEAQTEGAEGKGKETTEEKEKEKETAVVLYFGAFEPVVSSESPVILQGHLLRNASDPSAPVDEDFDSEEKSRGERRANRLDVVFPPSEAKVRTHPAAVARMLNMKPNRHVRIDERRFRMLIKPGPFLKISERRLSPNSKERPLPVSPKDLVVPGLVSLKDAKEEVDRLMAQQMRKGRRSKPSLGIEKGKDNAEKQQKGKGRRKGISSNKERESESPSEILLVRGPETMDTSLVLSVVEGKSRSRTVGVELSTDPSGISRPTGFFSVQDRNFRGSARQIALSIEASETVQKTEKDAEEQREMPSGVGTGQAAGSGQGERGKVKEKGGVEVGGYRRGRPSKGFRLSLLADNVARGLGRYADAQIFAHTVDGGPSPSGSGVEFCGNSGVEIVFHSFVPDTRPLFAWVGRGVSSVLAQGDRLVCGWNERTKGLRMGSRRDPKDKQKQRHNSGPLPLSSPIGEAEGEEGEEEEGGVETERKPKKQMQVQSGVRSVSEGQAPVERSPLGDGKSASGKVQPDPERLWEGGWSGGGVEGVAPSPDDLALNSAAVRADSAQSGRQRKLREERRAERGRLCWEFEGASAREGPERSSRGVKARCSALFKWKGGRSLWRFSSGLVDAAVLSAGTRTVCGIRLPGSAAAWDNGVVEGEGERGMKGEWVGWKPWGKVEWSGVQNFRLGDAVEEQFVLLKRRWSEQRMAKNQSERKGVRAFLGNLPMPRGFNFHFPKLTSRFIGGNKGQILIGGVRVRLGSPRPPSASSSSSQLQKRKGKGTGDIESRKKKEKEEEKDAETAISGKEAPQSVPEEGKEKEKKKGKEAEKTQPASFEPACLTVSESELHSLSPSPASSCEGSSQTKPPLSNGLQRSQRGDRTQFLACSQSKKAHAFSFLREKKMQSESVAQTRTDKKTKTNVKFPFQTSPLSETTPRGESDPSSPSTAAERAYEEAEEREKEMAEEKKESLERKEDSQEGQRESSQSQGQTGGTGGKGQQRRNRAQSKFRWGSPLAAGRRKTKPAKERGEKAGGRIQMEFQRFVFDSVSGVSRAVGTFRKRAFRLLRLQAFPFEAYLHANGRTRVAFFDKSPLRLLRDSTSSSHEPPNSSEETTSSPVVGVVGLPTDEALWVGGETGLRGAPSKIGGPYWADAAGTLELRLPMRLHRFPLQFVEVCAFVDGAVGASVDCSPLSLLVELFALPTRQKQTSKEGTEKEKGHLRERRRGAPGLPSAYATAGAGVRFSSPFGLCRLDLGSPLLESGDLRGGSGVKSLWDVPLGSRLKIGLESES</sequence>
<proteinExistence type="predicted"/>
<feature type="region of interest" description="Disordered" evidence="1">
    <location>
        <begin position="913"/>
        <end position="1189"/>
    </location>
</feature>
<feature type="compositionally biased region" description="Polar residues" evidence="1">
    <location>
        <begin position="1081"/>
        <end position="1102"/>
    </location>
</feature>
<reference evidence="2" key="1">
    <citation type="submission" date="2014-11" db="EMBL/GenBank/DDBJ databases">
        <authorList>
            <person name="Otto D Thomas"/>
            <person name="Naeem Raeece"/>
        </authorList>
    </citation>
    <scope>NUCLEOTIDE SEQUENCE</scope>
</reference>
<feature type="compositionally biased region" description="Polar residues" evidence="1">
    <location>
        <begin position="651"/>
        <end position="662"/>
    </location>
</feature>
<feature type="region of interest" description="Disordered" evidence="1">
    <location>
        <begin position="55"/>
        <end position="84"/>
    </location>
</feature>
<organism evidence="2">
    <name type="scientific">Chromera velia CCMP2878</name>
    <dbReference type="NCBI Taxonomy" id="1169474"/>
    <lineage>
        <taxon>Eukaryota</taxon>
        <taxon>Sar</taxon>
        <taxon>Alveolata</taxon>
        <taxon>Colpodellida</taxon>
        <taxon>Chromeraceae</taxon>
        <taxon>Chromera</taxon>
    </lineage>
</organism>
<feature type="region of interest" description="Disordered" evidence="1">
    <location>
        <begin position="1252"/>
        <end position="1273"/>
    </location>
</feature>
<feature type="region of interest" description="Disordered" evidence="1">
    <location>
        <begin position="455"/>
        <end position="503"/>
    </location>
</feature>
<feature type="compositionally biased region" description="Low complexity" evidence="1">
    <location>
        <begin position="914"/>
        <end position="930"/>
    </location>
</feature>
<feature type="region of interest" description="Disordered" evidence="1">
    <location>
        <begin position="340"/>
        <end position="388"/>
    </location>
</feature>
<feature type="compositionally biased region" description="Gly residues" evidence="1">
    <location>
        <begin position="475"/>
        <end position="486"/>
    </location>
</feature>
<gene>
    <name evidence="2" type="ORF">Cvel_7714</name>
</gene>
<name>A0A0G4HP43_9ALVE</name>
<feature type="compositionally biased region" description="Low complexity" evidence="1">
    <location>
        <begin position="1254"/>
        <end position="1272"/>
    </location>
</feature>
<feature type="compositionally biased region" description="Basic and acidic residues" evidence="1">
    <location>
        <begin position="970"/>
        <end position="985"/>
    </location>
</feature>
<feature type="compositionally biased region" description="Low complexity" evidence="1">
    <location>
        <begin position="162"/>
        <end position="177"/>
    </location>
</feature>
<feature type="compositionally biased region" description="Basic and acidic residues" evidence="1">
    <location>
        <begin position="1363"/>
        <end position="1374"/>
    </location>
</feature>
<feature type="compositionally biased region" description="Basic and acidic residues" evidence="1">
    <location>
        <begin position="178"/>
        <end position="191"/>
    </location>
</feature>
<feature type="compositionally biased region" description="Basic and acidic residues" evidence="1">
    <location>
        <begin position="1179"/>
        <end position="1188"/>
    </location>
</feature>
<accession>A0A0G4HP43</accession>
<feature type="compositionally biased region" description="Acidic residues" evidence="1">
    <location>
        <begin position="629"/>
        <end position="641"/>
    </location>
</feature>
<feature type="compositionally biased region" description="Basic and acidic residues" evidence="1">
    <location>
        <begin position="459"/>
        <end position="470"/>
    </location>
</feature>
<feature type="region of interest" description="Disordered" evidence="1">
    <location>
        <begin position="1360"/>
        <end position="1385"/>
    </location>
</feature>
<feature type="region of interest" description="Disordered" evidence="1">
    <location>
        <begin position="598"/>
        <end position="707"/>
    </location>
</feature>
<feature type="compositionally biased region" description="Basic and acidic residues" evidence="1">
    <location>
        <begin position="487"/>
        <end position="496"/>
    </location>
</feature>
<evidence type="ECO:0000313" key="2">
    <source>
        <dbReference type="EMBL" id="CEM45980.1"/>
    </source>
</evidence>
<feature type="compositionally biased region" description="Polar residues" evidence="1">
    <location>
        <begin position="1019"/>
        <end position="1031"/>
    </location>
</feature>
<feature type="region of interest" description="Disordered" evidence="1">
    <location>
        <begin position="162"/>
        <end position="191"/>
    </location>
</feature>
<dbReference type="Gene3D" id="2.40.160.50">
    <property type="entry name" value="membrane protein fhac: a member of the omp85/tpsb transporter family"/>
    <property type="match status" value="1"/>
</dbReference>
<dbReference type="EMBL" id="CDMZ01003335">
    <property type="protein sequence ID" value="CEM45980.1"/>
    <property type="molecule type" value="Genomic_DNA"/>
</dbReference>
<feature type="region of interest" description="Disordered" evidence="1">
    <location>
        <begin position="225"/>
        <end position="246"/>
    </location>
</feature>
<feature type="compositionally biased region" description="Basic and acidic residues" evidence="1">
    <location>
        <begin position="937"/>
        <end position="956"/>
    </location>
</feature>